<dbReference type="Proteomes" id="UP000246635">
    <property type="component" value="Unassembled WGS sequence"/>
</dbReference>
<dbReference type="RefSeq" id="WP_110044099.1">
    <property type="nucleotide sequence ID" value="NZ_CP054612.1"/>
</dbReference>
<dbReference type="InterPro" id="IPR010610">
    <property type="entry name" value="EryCIII-like_C"/>
</dbReference>
<evidence type="ECO:0000259" key="1">
    <source>
        <dbReference type="Pfam" id="PF06722"/>
    </source>
</evidence>
<sequence>MARIAIVTQRLQGHVLPIIQIGVQLTRLGHEVWLLSHHSVKFLAIQNLLHFHAIGWDRFPEYFIEEMLEDVSQFINLQPIDLIINDSSLSAPAIAAELYCIPSVSIQTSLPLSDKAVPGSQSVNLRLMARYQRKLDQIRANNHLPPTVHPFHSRGDLAGLSSLLHLVLVYPELIDLDFVINHPTFRYVGSCPMAVPPQSNHLSKPKRKDDKFVIVVCTSSVPRVELKEITNLYVNTCSTVFRRPVFEVIISGNPRLASITTQEPSISFPTHHEIFPQADLVITHGGCGTLQSCLLYGIPMIIIPLGADHSILADQCSKLGVSKTLNPDEILESTLYNHFLEIQSDPTYRLNALAISNKVRTYNAQLQSAKLITELLEGMKNDD</sequence>
<organism evidence="2 3">
    <name type="scientific">Paenibacillus cellulosilyticus</name>
    <dbReference type="NCBI Taxonomy" id="375489"/>
    <lineage>
        <taxon>Bacteria</taxon>
        <taxon>Bacillati</taxon>
        <taxon>Bacillota</taxon>
        <taxon>Bacilli</taxon>
        <taxon>Bacillales</taxon>
        <taxon>Paenibacillaceae</taxon>
        <taxon>Paenibacillus</taxon>
    </lineage>
</organism>
<dbReference type="GO" id="GO:0016757">
    <property type="term" value="F:glycosyltransferase activity"/>
    <property type="evidence" value="ECO:0007669"/>
    <property type="project" value="UniProtKB-ARBA"/>
</dbReference>
<gene>
    <name evidence="2" type="ORF">DFQ01_107101</name>
</gene>
<accession>A0A2V2Z2Z4</accession>
<evidence type="ECO:0000313" key="3">
    <source>
        <dbReference type="Proteomes" id="UP000246635"/>
    </source>
</evidence>
<name>A0A2V2Z2Z4_9BACL</name>
<dbReference type="InterPro" id="IPR050426">
    <property type="entry name" value="Glycosyltransferase_28"/>
</dbReference>
<dbReference type="OrthoDB" id="6620093at2"/>
<dbReference type="AlphaFoldDB" id="A0A2V2Z2Z4"/>
<dbReference type="PANTHER" id="PTHR48050:SF13">
    <property type="entry name" value="STEROL 3-BETA-GLUCOSYLTRANSFERASE UGT80A2"/>
    <property type="match status" value="1"/>
</dbReference>
<evidence type="ECO:0000313" key="2">
    <source>
        <dbReference type="EMBL" id="PWW03204.1"/>
    </source>
</evidence>
<protein>
    <submittedName>
        <fullName evidence="2">UDP:flavonoid glycosyltransferase YjiC (YdhE family)</fullName>
    </submittedName>
</protein>
<keyword evidence="3" id="KW-1185">Reference proteome</keyword>
<dbReference type="Pfam" id="PF06722">
    <property type="entry name" value="EryCIII-like_C"/>
    <property type="match status" value="1"/>
</dbReference>
<proteinExistence type="predicted"/>
<dbReference type="PANTHER" id="PTHR48050">
    <property type="entry name" value="STEROL 3-BETA-GLUCOSYLTRANSFERASE"/>
    <property type="match status" value="1"/>
</dbReference>
<reference evidence="2 3" key="1">
    <citation type="submission" date="2018-05" db="EMBL/GenBank/DDBJ databases">
        <title>Genomic Encyclopedia of Type Strains, Phase III (KMG-III): the genomes of soil and plant-associated and newly described type strains.</title>
        <authorList>
            <person name="Whitman W."/>
        </authorList>
    </citation>
    <scope>NUCLEOTIDE SEQUENCE [LARGE SCALE GENOMIC DNA]</scope>
    <source>
        <strain evidence="2 3">CECT 5696</strain>
    </source>
</reference>
<dbReference type="EMBL" id="QGTQ01000007">
    <property type="protein sequence ID" value="PWW03204.1"/>
    <property type="molecule type" value="Genomic_DNA"/>
</dbReference>
<dbReference type="Gene3D" id="3.40.50.2000">
    <property type="entry name" value="Glycogen Phosphorylase B"/>
    <property type="match status" value="2"/>
</dbReference>
<dbReference type="SUPFAM" id="SSF53756">
    <property type="entry name" value="UDP-Glycosyltransferase/glycogen phosphorylase"/>
    <property type="match status" value="1"/>
</dbReference>
<comment type="caution">
    <text evidence="2">The sequence shown here is derived from an EMBL/GenBank/DDBJ whole genome shotgun (WGS) entry which is preliminary data.</text>
</comment>
<feature type="domain" description="Erythromycin biosynthesis protein CIII-like C-terminal" evidence="1">
    <location>
        <begin position="271"/>
        <end position="358"/>
    </location>
</feature>
<keyword evidence="2" id="KW-0808">Transferase</keyword>